<dbReference type="Gene3D" id="1.10.150.650">
    <property type="match status" value="1"/>
</dbReference>
<name>A0AAU7B1P6_9ACTN</name>
<protein>
    <submittedName>
        <fullName evidence="2">Phosphoribosyl 1,2-cyclic phosphate 1,2-diphosphodiesterase</fullName>
        <ecNumber evidence="2">3.1.4.57</ecNumber>
    </submittedName>
</protein>
<keyword evidence="2" id="KW-0378">Hydrolase</keyword>
<dbReference type="InterPro" id="IPR004013">
    <property type="entry name" value="PHP_dom"/>
</dbReference>
<dbReference type="GO" id="GO:0004534">
    <property type="term" value="F:5'-3' RNA exonuclease activity"/>
    <property type="evidence" value="ECO:0007669"/>
    <property type="project" value="TreeGrafter"/>
</dbReference>
<evidence type="ECO:0000313" key="2">
    <source>
        <dbReference type="EMBL" id="XAY07932.1"/>
    </source>
</evidence>
<gene>
    <name evidence="2" type="primary">phnPP</name>
    <name evidence="2" type="ORF">DSM112329_04826</name>
</gene>
<dbReference type="KEGG" id="parq:DSM112329_04826"/>
<dbReference type="Gene3D" id="3.20.20.140">
    <property type="entry name" value="Metal-dependent hydrolases"/>
    <property type="match status" value="1"/>
</dbReference>
<proteinExistence type="predicted"/>
<evidence type="ECO:0000259" key="1">
    <source>
        <dbReference type="SMART" id="SM00481"/>
    </source>
</evidence>
<dbReference type="InterPro" id="IPR003141">
    <property type="entry name" value="Pol/His_phosphatase_N"/>
</dbReference>
<dbReference type="EC" id="3.1.4.57" evidence="2"/>
<reference evidence="2" key="1">
    <citation type="submission" date="2022-12" db="EMBL/GenBank/DDBJ databases">
        <title>Paraconexibacter alkalitolerans sp. nov. and Baekduia alba sp. nov., isolated from soil and emended description of the genera Paraconexibacter (Chun et al., 2020) and Baekduia (An et al., 2020).</title>
        <authorList>
            <person name="Vieira S."/>
            <person name="Huber K.J."/>
            <person name="Geppert A."/>
            <person name="Wolf J."/>
            <person name="Neumann-Schaal M."/>
            <person name="Muesken M."/>
            <person name="Overmann J."/>
        </authorList>
    </citation>
    <scope>NUCLEOTIDE SEQUENCE</scope>
    <source>
        <strain evidence="2">AEG42_29</strain>
    </source>
</reference>
<dbReference type="InterPro" id="IPR016195">
    <property type="entry name" value="Pol/histidinol_Pase-like"/>
</dbReference>
<feature type="domain" description="Polymerase/histidinol phosphatase N-terminal" evidence="1">
    <location>
        <begin position="4"/>
        <end position="69"/>
    </location>
</feature>
<sequence length="288" mass="30517">MIPFDLQSHSTVSDGELAPRDLVAAAAAAGVERLALTDHDAVDGIDDAMAAGLHHGVAVVPALELSVLDERRGDLHLCGYLIDHRHAELTQTLLACRADRASRADQMADALEACGLHVDRSPLHARGRAGAAVGRPHLAAAVLAHPANAARLEAEGLFDTGAVLEAYLIPGRPAFVHRPAPTMAEGIALIHETGGLAVWAHPYWDLDTDEEVRGSIDRFAAMGLDGVEAFYTTHTEAQTRVAVAQCEARGLLTTGSADFHGPHHPRFHTFGAFSTYDLEPNLGPIADA</sequence>
<dbReference type="GO" id="GO:0035312">
    <property type="term" value="F:5'-3' DNA exonuclease activity"/>
    <property type="evidence" value="ECO:0007669"/>
    <property type="project" value="TreeGrafter"/>
</dbReference>
<accession>A0AAU7B1P6</accession>
<dbReference type="PANTHER" id="PTHR42924">
    <property type="entry name" value="EXONUCLEASE"/>
    <property type="match status" value="1"/>
</dbReference>
<dbReference type="GO" id="GO:0102561">
    <property type="term" value="F:phosphoribosyl 1,2-cyclic phosphate 1,2-diphosphodiesterase activity"/>
    <property type="evidence" value="ECO:0007669"/>
    <property type="project" value="UniProtKB-EC"/>
</dbReference>
<dbReference type="AlphaFoldDB" id="A0AAU7B1P6"/>
<dbReference type="RefSeq" id="WP_354699119.1">
    <property type="nucleotide sequence ID" value="NZ_CP114014.1"/>
</dbReference>
<dbReference type="PANTHER" id="PTHR42924:SF3">
    <property type="entry name" value="POLYMERASE_HISTIDINOL PHOSPHATASE N-TERMINAL DOMAIN-CONTAINING PROTEIN"/>
    <property type="match status" value="1"/>
</dbReference>
<dbReference type="SMART" id="SM00481">
    <property type="entry name" value="POLIIIAc"/>
    <property type="match status" value="1"/>
</dbReference>
<organism evidence="2">
    <name type="scientific">Paraconexibacter sp. AEG42_29</name>
    <dbReference type="NCBI Taxonomy" id="2997339"/>
    <lineage>
        <taxon>Bacteria</taxon>
        <taxon>Bacillati</taxon>
        <taxon>Actinomycetota</taxon>
        <taxon>Thermoleophilia</taxon>
        <taxon>Solirubrobacterales</taxon>
        <taxon>Paraconexibacteraceae</taxon>
        <taxon>Paraconexibacter</taxon>
    </lineage>
</organism>
<dbReference type="EMBL" id="CP114014">
    <property type="protein sequence ID" value="XAY07932.1"/>
    <property type="molecule type" value="Genomic_DNA"/>
</dbReference>
<dbReference type="SUPFAM" id="SSF89550">
    <property type="entry name" value="PHP domain-like"/>
    <property type="match status" value="1"/>
</dbReference>
<dbReference type="InterPro" id="IPR052018">
    <property type="entry name" value="PHP_domain"/>
</dbReference>
<dbReference type="Pfam" id="PF02811">
    <property type="entry name" value="PHP"/>
    <property type="match status" value="1"/>
</dbReference>
<dbReference type="CDD" id="cd07438">
    <property type="entry name" value="PHP_HisPPase_AMP"/>
    <property type="match status" value="1"/>
</dbReference>